<gene>
    <name evidence="1" type="ORF">FTUN_1919</name>
</gene>
<dbReference type="EMBL" id="CP053452">
    <property type="protein sequence ID" value="QJW94399.1"/>
    <property type="molecule type" value="Genomic_DNA"/>
</dbReference>
<evidence type="ECO:0000313" key="2">
    <source>
        <dbReference type="Proteomes" id="UP000503447"/>
    </source>
</evidence>
<evidence type="ECO:0000313" key="1">
    <source>
        <dbReference type="EMBL" id="QJW94399.1"/>
    </source>
</evidence>
<organism evidence="1 2">
    <name type="scientific">Frigoriglobus tundricola</name>
    <dbReference type="NCBI Taxonomy" id="2774151"/>
    <lineage>
        <taxon>Bacteria</taxon>
        <taxon>Pseudomonadati</taxon>
        <taxon>Planctomycetota</taxon>
        <taxon>Planctomycetia</taxon>
        <taxon>Gemmatales</taxon>
        <taxon>Gemmataceae</taxon>
        <taxon>Frigoriglobus</taxon>
    </lineage>
</organism>
<protein>
    <submittedName>
        <fullName evidence="1">Uncharacterized protein</fullName>
    </submittedName>
</protein>
<dbReference type="AlphaFoldDB" id="A0A6M5YK19"/>
<sequence>MACDSGIPLVSPMMNPPTRLIAVMMMAATASPRTNRLAPSIVP</sequence>
<reference evidence="2" key="1">
    <citation type="submission" date="2020-05" db="EMBL/GenBank/DDBJ databases">
        <title>Frigoriglobus tundricola gen. nov., sp. nov., a psychrotolerant cellulolytic planctomycete of the family Gemmataceae with two divergent copies of 16S rRNA gene.</title>
        <authorList>
            <person name="Kulichevskaya I.S."/>
            <person name="Ivanova A.A."/>
            <person name="Naumoff D.G."/>
            <person name="Beletsky A.V."/>
            <person name="Rijpstra W.I.C."/>
            <person name="Sinninghe Damste J.S."/>
            <person name="Mardanov A.V."/>
            <person name="Ravin N.V."/>
            <person name="Dedysh S.N."/>
        </authorList>
    </citation>
    <scope>NUCLEOTIDE SEQUENCE [LARGE SCALE GENOMIC DNA]</scope>
    <source>
        <strain evidence="2">PL17</strain>
    </source>
</reference>
<keyword evidence="2" id="KW-1185">Reference proteome</keyword>
<accession>A0A6M5YK19</accession>
<dbReference type="Proteomes" id="UP000503447">
    <property type="component" value="Chromosome"/>
</dbReference>
<proteinExistence type="predicted"/>
<dbReference type="KEGG" id="ftj:FTUN_1919"/>
<name>A0A6M5YK19_9BACT</name>